<evidence type="ECO:0000313" key="3">
    <source>
        <dbReference type="EMBL" id="NML96057.1"/>
    </source>
</evidence>
<accession>A0A7Y0BSZ4</accession>
<keyword evidence="2" id="KW-0732">Signal</keyword>
<feature type="region of interest" description="Disordered" evidence="1">
    <location>
        <begin position="52"/>
        <end position="78"/>
    </location>
</feature>
<dbReference type="Proteomes" id="UP000583556">
    <property type="component" value="Unassembled WGS sequence"/>
</dbReference>
<gene>
    <name evidence="3" type="ORF">HHL27_20530</name>
</gene>
<evidence type="ECO:0000256" key="2">
    <source>
        <dbReference type="SAM" id="SignalP"/>
    </source>
</evidence>
<evidence type="ECO:0000313" key="4">
    <source>
        <dbReference type="Proteomes" id="UP000583556"/>
    </source>
</evidence>
<dbReference type="EMBL" id="JABBGM010000016">
    <property type="protein sequence ID" value="NML96057.1"/>
    <property type="molecule type" value="Genomic_DNA"/>
</dbReference>
<evidence type="ECO:0000256" key="1">
    <source>
        <dbReference type="SAM" id="MobiDB-lite"/>
    </source>
</evidence>
<organism evidence="3 4">
    <name type="scientific">Novosphingobium olei</name>
    <dbReference type="NCBI Taxonomy" id="2728851"/>
    <lineage>
        <taxon>Bacteria</taxon>
        <taxon>Pseudomonadati</taxon>
        <taxon>Pseudomonadota</taxon>
        <taxon>Alphaproteobacteria</taxon>
        <taxon>Sphingomonadales</taxon>
        <taxon>Sphingomonadaceae</taxon>
        <taxon>Novosphingobium</taxon>
    </lineage>
</organism>
<keyword evidence="4" id="KW-1185">Reference proteome</keyword>
<comment type="caution">
    <text evidence="3">The sequence shown here is derived from an EMBL/GenBank/DDBJ whole genome shotgun (WGS) entry which is preliminary data.</text>
</comment>
<dbReference type="RefSeq" id="WP_169495260.1">
    <property type="nucleotide sequence ID" value="NZ_JABBGM010000016.1"/>
</dbReference>
<name>A0A7Y0BSZ4_9SPHN</name>
<reference evidence="3 4" key="1">
    <citation type="submission" date="2020-04" db="EMBL/GenBank/DDBJ databases">
        <title>Novosphingobium sp. TW-4 isolated from soil.</title>
        <authorList>
            <person name="Dahal R.H."/>
            <person name="Chaudhary D.K."/>
        </authorList>
    </citation>
    <scope>NUCLEOTIDE SEQUENCE [LARGE SCALE GENOMIC DNA]</scope>
    <source>
        <strain evidence="3 4">TW-4</strain>
    </source>
</reference>
<feature type="chain" id="PRO_5031232393" evidence="2">
    <location>
        <begin position="23"/>
        <end position="78"/>
    </location>
</feature>
<feature type="signal peptide" evidence="2">
    <location>
        <begin position="1"/>
        <end position="22"/>
    </location>
</feature>
<sequence>MRGALAAALLVLPLALPLGLGACSKDTDPGPGGTTVGEAKALDKAAERLEARPRPPLDEATVPADLAAIPGVAASDQP</sequence>
<dbReference type="PROSITE" id="PS51257">
    <property type="entry name" value="PROKAR_LIPOPROTEIN"/>
    <property type="match status" value="1"/>
</dbReference>
<protein>
    <submittedName>
        <fullName evidence="3">Uncharacterized protein</fullName>
    </submittedName>
</protein>
<dbReference type="AlphaFoldDB" id="A0A7Y0BSZ4"/>
<proteinExistence type="predicted"/>